<dbReference type="InterPro" id="IPR012600">
    <property type="entry name" value="Propeptide_C25"/>
</dbReference>
<evidence type="ECO:0000259" key="1">
    <source>
        <dbReference type="Pfam" id="PF08126"/>
    </source>
</evidence>
<gene>
    <name evidence="2" type="ORF">S12H4_58745</name>
</gene>
<dbReference type="InterPro" id="IPR038490">
    <property type="entry name" value="Gingipain_propep_sf"/>
</dbReference>
<dbReference type="Pfam" id="PF08126">
    <property type="entry name" value="Propeptide_C25"/>
    <property type="match status" value="1"/>
</dbReference>
<accession>X1VNH3</accession>
<dbReference type="GO" id="GO:0004197">
    <property type="term" value="F:cysteine-type endopeptidase activity"/>
    <property type="evidence" value="ECO:0007669"/>
    <property type="project" value="InterPro"/>
</dbReference>
<dbReference type="EMBL" id="BARW01038231">
    <property type="protein sequence ID" value="GAJ21347.1"/>
    <property type="molecule type" value="Genomic_DNA"/>
</dbReference>
<reference evidence="2" key="1">
    <citation type="journal article" date="2014" name="Front. Microbiol.">
        <title>High frequency of phylogenetically diverse reductive dehalogenase-homologous genes in deep subseafloor sedimentary metagenomes.</title>
        <authorList>
            <person name="Kawai M."/>
            <person name="Futagami T."/>
            <person name="Toyoda A."/>
            <person name="Takaki Y."/>
            <person name="Nishi S."/>
            <person name="Hori S."/>
            <person name="Arai W."/>
            <person name="Tsubouchi T."/>
            <person name="Morono Y."/>
            <person name="Uchiyama I."/>
            <person name="Ito T."/>
            <person name="Fujiyama A."/>
            <person name="Inagaki F."/>
            <person name="Takami H."/>
        </authorList>
    </citation>
    <scope>NUCLEOTIDE SEQUENCE</scope>
    <source>
        <strain evidence="2">Expedition CK06-06</strain>
    </source>
</reference>
<protein>
    <recommendedName>
        <fullName evidence="1">Gingipain propeptide domain-containing protein</fullName>
    </recommendedName>
</protein>
<name>X1VNH3_9ZZZZ</name>
<evidence type="ECO:0000313" key="2">
    <source>
        <dbReference type="EMBL" id="GAJ21347.1"/>
    </source>
</evidence>
<feature type="domain" description="Gingipain propeptide" evidence="1">
    <location>
        <begin position="27"/>
        <end position="174"/>
    </location>
</feature>
<organism evidence="2">
    <name type="scientific">marine sediment metagenome</name>
    <dbReference type="NCBI Taxonomy" id="412755"/>
    <lineage>
        <taxon>unclassified sequences</taxon>
        <taxon>metagenomes</taxon>
        <taxon>ecological metagenomes</taxon>
    </lineage>
</organism>
<sequence>IEEENEDKNLFDIKDGIISVSIPVGKVEHEKTINGDEISIDDFGRLLFPGKPSLPTKIFSIAIPPGAEFVDLNYNVGEGIVLPGIYDISPVTLPQLIGEEYLEVQLKEEQTYNENYEKTYNNDEEYPASIVEFERTSGFRKYNLVDVRINPITYKPLSCKLTYYPDITVRISYEILE</sequence>
<dbReference type="Gene3D" id="2.60.40.3800">
    <property type="match status" value="1"/>
</dbReference>
<proteinExistence type="predicted"/>
<dbReference type="AlphaFoldDB" id="X1VNH3"/>
<feature type="non-terminal residue" evidence="2">
    <location>
        <position position="177"/>
    </location>
</feature>
<comment type="caution">
    <text evidence="2">The sequence shown here is derived from an EMBL/GenBank/DDBJ whole genome shotgun (WGS) entry which is preliminary data.</text>
</comment>
<feature type="non-terminal residue" evidence="2">
    <location>
        <position position="1"/>
    </location>
</feature>